<dbReference type="InterPro" id="IPR006035">
    <property type="entry name" value="Ureohydrolase"/>
</dbReference>
<dbReference type="PANTHER" id="PTHR11358:SF26">
    <property type="entry name" value="GUANIDINO ACID HYDROLASE, MITOCHONDRIAL"/>
    <property type="match status" value="1"/>
</dbReference>
<dbReference type="PROSITE" id="PS51409">
    <property type="entry name" value="ARGINASE_2"/>
    <property type="match status" value="1"/>
</dbReference>
<proteinExistence type="inferred from homology"/>
<dbReference type="Pfam" id="PF00491">
    <property type="entry name" value="Arginase"/>
    <property type="match status" value="1"/>
</dbReference>
<evidence type="ECO:0000256" key="1">
    <source>
        <dbReference type="ARBA" id="ARBA00009227"/>
    </source>
</evidence>
<reference evidence="4 5" key="1">
    <citation type="submission" date="2016-10" db="EMBL/GenBank/DDBJ databases">
        <authorList>
            <person name="Varghese N."/>
            <person name="Submissions S."/>
        </authorList>
    </citation>
    <scope>NUCLEOTIDE SEQUENCE [LARGE SCALE GENOMIC DNA]</scope>
    <source>
        <strain evidence="4 5">CGMCC 1.6497</strain>
    </source>
</reference>
<dbReference type="InterPro" id="IPR005925">
    <property type="entry name" value="Agmatinase-rel"/>
</dbReference>
<dbReference type="CDD" id="cd11593">
    <property type="entry name" value="Agmatinase-like_2"/>
    <property type="match status" value="1"/>
</dbReference>
<evidence type="ECO:0000256" key="3">
    <source>
        <dbReference type="ARBA" id="ARBA00022801"/>
    </source>
</evidence>
<dbReference type="PIRSF" id="PIRSF036979">
    <property type="entry name" value="Arginase"/>
    <property type="match status" value="1"/>
</dbReference>
<evidence type="ECO:0000313" key="4">
    <source>
        <dbReference type="EMBL" id="SDP49854.1"/>
    </source>
</evidence>
<keyword evidence="3" id="KW-0378">Hydrolase</keyword>
<accession>A0A1H0T790</accession>
<keyword evidence="5" id="KW-1185">Reference proteome</keyword>
<comment type="similarity">
    <text evidence="1">Belongs to the arginase family. Agmatinase subfamily.</text>
</comment>
<organism evidence="4 5">
    <name type="scientific">Filomicrobium insigne</name>
    <dbReference type="NCBI Taxonomy" id="418854"/>
    <lineage>
        <taxon>Bacteria</taxon>
        <taxon>Pseudomonadati</taxon>
        <taxon>Pseudomonadota</taxon>
        <taxon>Alphaproteobacteria</taxon>
        <taxon>Hyphomicrobiales</taxon>
        <taxon>Hyphomicrobiaceae</taxon>
        <taxon>Filomicrobium</taxon>
    </lineage>
</organism>
<dbReference type="Gene3D" id="3.40.800.10">
    <property type="entry name" value="Ureohydrolase domain"/>
    <property type="match status" value="1"/>
</dbReference>
<gene>
    <name evidence="4" type="ORF">SAMN04488061_3190</name>
</gene>
<name>A0A1H0T790_9HYPH</name>
<evidence type="ECO:0000256" key="2">
    <source>
        <dbReference type="ARBA" id="ARBA00022723"/>
    </source>
</evidence>
<protein>
    <submittedName>
        <fullName evidence="4">Agmatinase</fullName>
    </submittedName>
</protein>
<dbReference type="SUPFAM" id="SSF52768">
    <property type="entry name" value="Arginase/deacetylase"/>
    <property type="match status" value="1"/>
</dbReference>
<dbReference type="Proteomes" id="UP000198795">
    <property type="component" value="Unassembled WGS sequence"/>
</dbReference>
<dbReference type="NCBIfam" id="TIGR01230">
    <property type="entry name" value="agmatinase"/>
    <property type="match status" value="1"/>
</dbReference>
<dbReference type="InterPro" id="IPR023696">
    <property type="entry name" value="Ureohydrolase_dom_sf"/>
</dbReference>
<sequence length="316" mass="34139">MGQQPSDPFTYLHADEAFLDPDRSDVLCPHLARALVIPFGLEATVSYGSGTARGPAAILAASHQLELYDDELMRQPCDDFGIATLKPPVIDLEKGPEPALDKLARIVEQTLEAGRFPFVLGGEHSLTAGAIRPFAAHYDNLVVLQFDAHADLRDGYLGERFSHAAAMRRVLDYQHVSLVSVGIRAVSAPEVGFAEANKHRVHIHWGKDQAHWSIEDIVAPLKGRPIYVTFDIDGLDGSIMPATGTPTPGGMNYPQALAILRRAAQVGTIVGADLVELAPIPGFHAYDFLAAQLAYKMMAYALSGTGPGVRRSRVLS</sequence>
<dbReference type="RefSeq" id="WP_090230121.1">
    <property type="nucleotide sequence ID" value="NZ_FNJC01000004.1"/>
</dbReference>
<keyword evidence="2" id="KW-0479">Metal-binding</keyword>
<dbReference type="PANTHER" id="PTHR11358">
    <property type="entry name" value="ARGINASE/AGMATINASE"/>
    <property type="match status" value="1"/>
</dbReference>
<comment type="caution">
    <text evidence="4">The sequence shown here is derived from an EMBL/GenBank/DDBJ whole genome shotgun (WGS) entry which is preliminary data.</text>
</comment>
<dbReference type="EMBL" id="FNJC01000004">
    <property type="protein sequence ID" value="SDP49854.1"/>
    <property type="molecule type" value="Genomic_DNA"/>
</dbReference>
<evidence type="ECO:0000313" key="5">
    <source>
        <dbReference type="Proteomes" id="UP000198795"/>
    </source>
</evidence>